<evidence type="ECO:0000313" key="5">
    <source>
        <dbReference type="Proteomes" id="UP000182489"/>
    </source>
</evidence>
<feature type="compositionally biased region" description="Polar residues" evidence="2">
    <location>
        <begin position="123"/>
        <end position="133"/>
    </location>
</feature>
<dbReference type="EMBL" id="FPKH01000001">
    <property type="protein sequence ID" value="SFX29859.1"/>
    <property type="molecule type" value="Genomic_DNA"/>
</dbReference>
<dbReference type="CDD" id="cd00093">
    <property type="entry name" value="HTH_XRE"/>
    <property type="match status" value="1"/>
</dbReference>
<dbReference type="Gene3D" id="1.10.260.40">
    <property type="entry name" value="lambda repressor-like DNA-binding domains"/>
    <property type="match status" value="1"/>
</dbReference>
<evidence type="ECO:0000259" key="3">
    <source>
        <dbReference type="PROSITE" id="PS50943"/>
    </source>
</evidence>
<organism evidence="4 5">
    <name type="scientific">Janthinobacterium lividum</name>
    <dbReference type="NCBI Taxonomy" id="29581"/>
    <lineage>
        <taxon>Bacteria</taxon>
        <taxon>Pseudomonadati</taxon>
        <taxon>Pseudomonadota</taxon>
        <taxon>Betaproteobacteria</taxon>
        <taxon>Burkholderiales</taxon>
        <taxon>Oxalobacteraceae</taxon>
        <taxon>Janthinobacterium</taxon>
    </lineage>
</organism>
<evidence type="ECO:0000256" key="1">
    <source>
        <dbReference type="ARBA" id="ARBA00023125"/>
    </source>
</evidence>
<accession>A0AB38C554</accession>
<dbReference type="InterPro" id="IPR010982">
    <property type="entry name" value="Lambda_DNA-bd_dom_sf"/>
</dbReference>
<comment type="caution">
    <text evidence="4">The sequence shown here is derived from an EMBL/GenBank/DDBJ whole genome shotgun (WGS) entry which is preliminary data.</text>
</comment>
<dbReference type="RefSeq" id="WP_072453378.1">
    <property type="nucleotide sequence ID" value="NZ_FPKH01000001.1"/>
</dbReference>
<proteinExistence type="predicted"/>
<name>A0AB38C554_9BURK</name>
<feature type="domain" description="HTH cro/C1-type" evidence="3">
    <location>
        <begin position="17"/>
        <end position="71"/>
    </location>
</feature>
<protein>
    <submittedName>
        <fullName evidence="4">DNA-binding transcriptional regulator, XRE-family HTH domain</fullName>
    </submittedName>
</protein>
<keyword evidence="1 4" id="KW-0238">DNA-binding</keyword>
<gene>
    <name evidence="4" type="ORF">SAMN03097694_1523</name>
</gene>
<dbReference type="InterPro" id="IPR001387">
    <property type="entry name" value="Cro/C1-type_HTH"/>
</dbReference>
<dbReference type="Proteomes" id="UP000182489">
    <property type="component" value="Unassembled WGS sequence"/>
</dbReference>
<dbReference type="AlphaFoldDB" id="A0AB38C554"/>
<dbReference type="PANTHER" id="PTHR46558:SF4">
    <property type="entry name" value="DNA-BIDING PHAGE PROTEIN"/>
    <property type="match status" value="1"/>
</dbReference>
<dbReference type="SUPFAM" id="SSF47413">
    <property type="entry name" value="lambda repressor-like DNA-binding domains"/>
    <property type="match status" value="1"/>
</dbReference>
<evidence type="ECO:0000313" key="4">
    <source>
        <dbReference type="EMBL" id="SFX29859.1"/>
    </source>
</evidence>
<dbReference type="SMART" id="SM00530">
    <property type="entry name" value="HTH_XRE"/>
    <property type="match status" value="1"/>
</dbReference>
<dbReference type="Pfam" id="PF01381">
    <property type="entry name" value="HTH_3"/>
    <property type="match status" value="1"/>
</dbReference>
<feature type="region of interest" description="Disordered" evidence="2">
    <location>
        <begin position="123"/>
        <end position="142"/>
    </location>
</feature>
<reference evidence="4 5" key="1">
    <citation type="submission" date="2016-11" db="EMBL/GenBank/DDBJ databases">
        <authorList>
            <person name="Varghese N."/>
            <person name="Submissions S."/>
        </authorList>
    </citation>
    <scope>NUCLEOTIDE SEQUENCE [LARGE SCALE GENOMIC DNA]</scope>
    <source>
        <strain evidence="4 5">NFR18</strain>
    </source>
</reference>
<evidence type="ECO:0000256" key="2">
    <source>
        <dbReference type="SAM" id="MobiDB-lite"/>
    </source>
</evidence>
<dbReference type="GO" id="GO:0003677">
    <property type="term" value="F:DNA binding"/>
    <property type="evidence" value="ECO:0007669"/>
    <property type="project" value="UniProtKB-KW"/>
</dbReference>
<dbReference type="PROSITE" id="PS50943">
    <property type="entry name" value="HTH_CROC1"/>
    <property type="match status" value="1"/>
</dbReference>
<dbReference type="PANTHER" id="PTHR46558">
    <property type="entry name" value="TRACRIPTIONAL REGULATORY PROTEIN-RELATED-RELATED"/>
    <property type="match status" value="1"/>
</dbReference>
<sequence length="142" mass="15654">MESQRLKKISQTVGAAIASHRVRVGLTQEDVAERLGIGNEAISRLERGIVLPSIPRLSELAELFDCRMNELLLTSSDRKTDQAAAIEAHLSGLSPEDRAFVVDQARATAVYLRERANNYFFSTISSPDTPSTGQHKKNTKES</sequence>